<accession>A0ACB9ZYC2</accession>
<evidence type="ECO:0000313" key="2">
    <source>
        <dbReference type="Proteomes" id="UP001060085"/>
    </source>
</evidence>
<evidence type="ECO:0000313" key="1">
    <source>
        <dbReference type="EMBL" id="KAI5652848.1"/>
    </source>
</evidence>
<comment type="caution">
    <text evidence="1">The sequence shown here is derived from an EMBL/GenBank/DDBJ whole genome shotgun (WGS) entry which is preliminary data.</text>
</comment>
<dbReference type="Proteomes" id="UP001060085">
    <property type="component" value="Linkage Group LG07"/>
</dbReference>
<proteinExistence type="predicted"/>
<dbReference type="EMBL" id="CM044707">
    <property type="protein sequence ID" value="KAI5652848.1"/>
    <property type="molecule type" value="Genomic_DNA"/>
</dbReference>
<gene>
    <name evidence="1" type="ORF">M9H77_30035</name>
</gene>
<protein>
    <submittedName>
        <fullName evidence="1">Uncharacterized protein</fullName>
    </submittedName>
</protein>
<organism evidence="1 2">
    <name type="scientific">Catharanthus roseus</name>
    <name type="common">Madagascar periwinkle</name>
    <name type="synonym">Vinca rosea</name>
    <dbReference type="NCBI Taxonomy" id="4058"/>
    <lineage>
        <taxon>Eukaryota</taxon>
        <taxon>Viridiplantae</taxon>
        <taxon>Streptophyta</taxon>
        <taxon>Embryophyta</taxon>
        <taxon>Tracheophyta</taxon>
        <taxon>Spermatophyta</taxon>
        <taxon>Magnoliopsida</taxon>
        <taxon>eudicotyledons</taxon>
        <taxon>Gunneridae</taxon>
        <taxon>Pentapetalae</taxon>
        <taxon>asterids</taxon>
        <taxon>lamiids</taxon>
        <taxon>Gentianales</taxon>
        <taxon>Apocynaceae</taxon>
        <taxon>Rauvolfioideae</taxon>
        <taxon>Vinceae</taxon>
        <taxon>Catharanthinae</taxon>
        <taxon>Catharanthus</taxon>
    </lineage>
</organism>
<keyword evidence="2" id="KW-1185">Reference proteome</keyword>
<reference evidence="2" key="1">
    <citation type="journal article" date="2023" name="Nat. Plants">
        <title>Single-cell RNA sequencing provides a high-resolution roadmap for understanding the multicellular compartmentation of specialized metabolism.</title>
        <authorList>
            <person name="Sun S."/>
            <person name="Shen X."/>
            <person name="Li Y."/>
            <person name="Li Y."/>
            <person name="Wang S."/>
            <person name="Li R."/>
            <person name="Zhang H."/>
            <person name="Shen G."/>
            <person name="Guo B."/>
            <person name="Wei J."/>
            <person name="Xu J."/>
            <person name="St-Pierre B."/>
            <person name="Chen S."/>
            <person name="Sun C."/>
        </authorList>
    </citation>
    <scope>NUCLEOTIDE SEQUENCE [LARGE SCALE GENOMIC DNA]</scope>
</reference>
<sequence length="102" mass="12310">MRFSRNEEGMLVRGGQEDDDESDEEEDEGRDAMNVDEEVSEEEPEEETFRREMRQRRDKKYLKKDNHLGFCKKNKSCTKGVSRMIYKEAKHHSRLQDFMKMK</sequence>
<name>A0ACB9ZYC2_CATRO</name>